<keyword evidence="3" id="KW-1185">Reference proteome</keyword>
<dbReference type="Gene3D" id="3.10.180.10">
    <property type="entry name" value="2,3-Dihydroxybiphenyl 1,2-Dioxygenase, domain 1"/>
    <property type="match status" value="1"/>
</dbReference>
<dbReference type="EMBL" id="BAAAPB010000001">
    <property type="protein sequence ID" value="GAA1958162.1"/>
    <property type="molecule type" value="Genomic_DNA"/>
</dbReference>
<evidence type="ECO:0000259" key="1">
    <source>
        <dbReference type="PROSITE" id="PS51819"/>
    </source>
</evidence>
<dbReference type="InterPro" id="IPR004360">
    <property type="entry name" value="Glyas_Fos-R_dOase_dom"/>
</dbReference>
<gene>
    <name evidence="2" type="ORF">GCM10009798_17170</name>
</gene>
<dbReference type="PANTHER" id="PTHR39175">
    <property type="entry name" value="FAMILY PROTEIN, PUTATIVE (AFU_ORTHOLOGUE AFUA_3G15060)-RELATED"/>
    <property type="match status" value="1"/>
</dbReference>
<name>A0ABN2QUC1_9ACTN</name>
<dbReference type="Pfam" id="PF00903">
    <property type="entry name" value="Glyoxalase"/>
    <property type="match status" value="1"/>
</dbReference>
<protein>
    <submittedName>
        <fullName evidence="2">VOC family protein</fullName>
    </submittedName>
</protein>
<dbReference type="RefSeq" id="WP_344044344.1">
    <property type="nucleotide sequence ID" value="NZ_BAAAPB010000001.1"/>
</dbReference>
<evidence type="ECO:0000313" key="2">
    <source>
        <dbReference type="EMBL" id="GAA1958162.1"/>
    </source>
</evidence>
<sequence>MRLHHVQVGIPAGGEEAGRRFYRDGLGLAEIDKPAELATRGGAWFRSEGGAEIHLGVEADPRPPERAHPALAVDSTAELEALAERLEASGFGVDWSQRYNTGRFERFHTRDPFGNRVEVVHEVTDR</sequence>
<dbReference type="PANTHER" id="PTHR39175:SF1">
    <property type="entry name" value="FAMILY PROTEIN, PUTATIVE (AFU_ORTHOLOGUE AFUA_3G15060)-RELATED"/>
    <property type="match status" value="1"/>
</dbReference>
<dbReference type="SUPFAM" id="SSF54593">
    <property type="entry name" value="Glyoxalase/Bleomycin resistance protein/Dihydroxybiphenyl dioxygenase"/>
    <property type="match status" value="1"/>
</dbReference>
<dbReference type="PROSITE" id="PS51819">
    <property type="entry name" value="VOC"/>
    <property type="match status" value="1"/>
</dbReference>
<dbReference type="InterPro" id="IPR029068">
    <property type="entry name" value="Glyas_Bleomycin-R_OHBP_Dase"/>
</dbReference>
<proteinExistence type="predicted"/>
<reference evidence="2 3" key="1">
    <citation type="journal article" date="2019" name="Int. J. Syst. Evol. Microbiol.">
        <title>The Global Catalogue of Microorganisms (GCM) 10K type strain sequencing project: providing services to taxonomists for standard genome sequencing and annotation.</title>
        <authorList>
            <consortium name="The Broad Institute Genomics Platform"/>
            <consortium name="The Broad Institute Genome Sequencing Center for Infectious Disease"/>
            <person name="Wu L."/>
            <person name="Ma J."/>
        </authorList>
    </citation>
    <scope>NUCLEOTIDE SEQUENCE [LARGE SCALE GENOMIC DNA]</scope>
    <source>
        <strain evidence="2 3">JCM 15309</strain>
    </source>
</reference>
<organism evidence="2 3">
    <name type="scientific">Nocardioides panacihumi</name>
    <dbReference type="NCBI Taxonomy" id="400774"/>
    <lineage>
        <taxon>Bacteria</taxon>
        <taxon>Bacillati</taxon>
        <taxon>Actinomycetota</taxon>
        <taxon>Actinomycetes</taxon>
        <taxon>Propionibacteriales</taxon>
        <taxon>Nocardioidaceae</taxon>
        <taxon>Nocardioides</taxon>
    </lineage>
</organism>
<dbReference type="Proteomes" id="UP001500571">
    <property type="component" value="Unassembled WGS sequence"/>
</dbReference>
<evidence type="ECO:0000313" key="3">
    <source>
        <dbReference type="Proteomes" id="UP001500571"/>
    </source>
</evidence>
<comment type="caution">
    <text evidence="2">The sequence shown here is derived from an EMBL/GenBank/DDBJ whole genome shotgun (WGS) entry which is preliminary data.</text>
</comment>
<dbReference type="InterPro" id="IPR037523">
    <property type="entry name" value="VOC_core"/>
</dbReference>
<feature type="domain" description="VOC" evidence="1">
    <location>
        <begin position="2"/>
        <end position="122"/>
    </location>
</feature>
<accession>A0ABN2QUC1</accession>